<evidence type="ECO:0000313" key="2">
    <source>
        <dbReference type="Proteomes" id="UP000018040"/>
    </source>
</evidence>
<comment type="caution">
    <text evidence="1">The sequence shown here is derived from an EMBL/GenBank/DDBJ whole genome shotgun (WGS) entry which is preliminary data.</text>
</comment>
<proteinExistence type="predicted"/>
<dbReference type="AlphaFoldDB" id="V6U436"/>
<feature type="non-terminal residue" evidence="1">
    <location>
        <position position="1"/>
    </location>
</feature>
<organism evidence="1 2">
    <name type="scientific">Giardia intestinalis</name>
    <name type="common">Giardia lamblia</name>
    <dbReference type="NCBI Taxonomy" id="5741"/>
    <lineage>
        <taxon>Eukaryota</taxon>
        <taxon>Metamonada</taxon>
        <taxon>Diplomonadida</taxon>
        <taxon>Hexamitidae</taxon>
        <taxon>Giardiinae</taxon>
        <taxon>Giardia</taxon>
    </lineage>
</organism>
<dbReference type="Proteomes" id="UP000018040">
    <property type="component" value="Unassembled WGS sequence"/>
</dbReference>
<accession>V6U436</accession>
<reference evidence="2" key="1">
    <citation type="submission" date="2012-02" db="EMBL/GenBank/DDBJ databases">
        <title>Genome sequencing of Giardia lamblia Genotypes A2 and B isolates (DH and GS) and comparative analysis with the genomes of Genotypes A1 and E (WB and Pig).</title>
        <authorList>
            <person name="Adam R."/>
            <person name="Dahlstrom E."/>
            <person name="Martens C."/>
            <person name="Bruno D."/>
            <person name="Barbian K."/>
            <person name="Porcella S.F."/>
            <person name="Nash T."/>
        </authorList>
    </citation>
    <scope>NUCLEOTIDE SEQUENCE</scope>
    <source>
        <strain evidence="2">GS</strain>
    </source>
</reference>
<reference evidence="1 2" key="2">
    <citation type="journal article" date="2013" name="Genome Biol. Evol.">
        <title>Genome sequencing of Giardia lamblia genotypes A2 and B isolates (DH and GS) and comparative analysis with the genomes of genotypes A1 and E (WB and Pig).</title>
        <authorList>
            <person name="Adam R.D."/>
            <person name="Dahlstrom E.W."/>
            <person name="Martens C.A."/>
            <person name="Bruno D.P."/>
            <person name="Barbian K.D."/>
            <person name="Ricklefs S.M."/>
            <person name="Hernandez M.M."/>
            <person name="Narla N.P."/>
            <person name="Patel R.B."/>
            <person name="Porcella S.F."/>
            <person name="Nash T.E."/>
        </authorList>
    </citation>
    <scope>NUCLEOTIDE SEQUENCE [LARGE SCALE GENOMIC DNA]</scope>
    <source>
        <strain evidence="1 2">GS</strain>
    </source>
</reference>
<dbReference type="EMBL" id="AHHH01000003">
    <property type="protein sequence ID" value="ESU45604.1"/>
    <property type="molecule type" value="Genomic_DNA"/>
</dbReference>
<name>V6U436_GIAIN</name>
<dbReference type="VEuPathDB" id="GiardiaDB:QR46_4889"/>
<gene>
    <name evidence="1" type="ORF">GSB_151315</name>
</gene>
<evidence type="ECO:0000313" key="1">
    <source>
        <dbReference type="EMBL" id="ESU45604.1"/>
    </source>
</evidence>
<sequence>VYGTGRPSEACAPVYRPSASIQAGPALAAVRDGRHTGRRAAPRSALVHYQGVQRTASKFWGLQLHQVKGIVNGLEKISVL</sequence>
<protein>
    <submittedName>
        <fullName evidence="1">Uncharacterized protein</fullName>
    </submittedName>
</protein>